<dbReference type="PANTHER" id="PTHR35526:SF3">
    <property type="entry name" value="ANTI-SIGMA-F FACTOR RSBW"/>
    <property type="match status" value="1"/>
</dbReference>
<keyword evidence="3" id="KW-0067">ATP-binding</keyword>
<keyword evidence="1" id="KW-0418">Kinase</keyword>
<evidence type="ECO:0000256" key="1">
    <source>
        <dbReference type="ARBA" id="ARBA00022527"/>
    </source>
</evidence>
<dbReference type="PANTHER" id="PTHR35526">
    <property type="entry name" value="ANTI-SIGMA-F FACTOR RSBW-RELATED"/>
    <property type="match status" value="1"/>
</dbReference>
<dbReference type="SUPFAM" id="SSF55874">
    <property type="entry name" value="ATPase domain of HSP90 chaperone/DNA topoisomerase II/histidine kinase"/>
    <property type="match status" value="1"/>
</dbReference>
<dbReference type="CDD" id="cd16936">
    <property type="entry name" value="HATPase_RsbW-like"/>
    <property type="match status" value="1"/>
</dbReference>
<dbReference type="Pfam" id="PF13581">
    <property type="entry name" value="HATPase_c_2"/>
    <property type="match status" value="1"/>
</dbReference>
<keyword evidence="4" id="KW-1185">Reference proteome</keyword>
<dbReference type="InterPro" id="IPR036890">
    <property type="entry name" value="HATPase_C_sf"/>
</dbReference>
<reference evidence="3 4" key="1">
    <citation type="submission" date="2024-10" db="EMBL/GenBank/DDBJ databases">
        <title>The Natural Products Discovery Center: Release of the First 8490 Sequenced Strains for Exploring Actinobacteria Biosynthetic Diversity.</title>
        <authorList>
            <person name="Kalkreuter E."/>
            <person name="Kautsar S.A."/>
            <person name="Yang D."/>
            <person name="Bader C.D."/>
            <person name="Teijaro C.N."/>
            <person name="Fluegel L."/>
            <person name="Davis C.M."/>
            <person name="Simpson J.R."/>
            <person name="Lauterbach L."/>
            <person name="Steele A.D."/>
            <person name="Gui C."/>
            <person name="Meng S."/>
            <person name="Li G."/>
            <person name="Viehrig K."/>
            <person name="Ye F."/>
            <person name="Su P."/>
            <person name="Kiefer A.F."/>
            <person name="Nichols A."/>
            <person name="Cepeda A.J."/>
            <person name="Yan W."/>
            <person name="Fan B."/>
            <person name="Jiang Y."/>
            <person name="Adhikari A."/>
            <person name="Zheng C.-J."/>
            <person name="Schuster L."/>
            <person name="Cowan T.M."/>
            <person name="Smanski M.J."/>
            <person name="Chevrette M.G."/>
            <person name="De Carvalho L.P.S."/>
            <person name="Shen B."/>
        </authorList>
    </citation>
    <scope>NUCLEOTIDE SEQUENCE [LARGE SCALE GENOMIC DNA]</scope>
    <source>
        <strain evidence="3 4">NPDC012605</strain>
    </source>
</reference>
<organism evidence="3 4">
    <name type="scientific">Streptomyces flavochromogenes</name>
    <dbReference type="NCBI Taxonomy" id="68199"/>
    <lineage>
        <taxon>Bacteria</taxon>
        <taxon>Bacillati</taxon>
        <taxon>Actinomycetota</taxon>
        <taxon>Actinomycetes</taxon>
        <taxon>Kitasatosporales</taxon>
        <taxon>Streptomycetaceae</taxon>
        <taxon>Streptomyces</taxon>
    </lineage>
</organism>
<proteinExistence type="predicted"/>
<dbReference type="InterPro" id="IPR050267">
    <property type="entry name" value="Anti-sigma-factor_SerPK"/>
</dbReference>
<dbReference type="RefSeq" id="WP_388311330.1">
    <property type="nucleotide sequence ID" value="NZ_JBIBDZ010000015.1"/>
</dbReference>
<sequence>MARDPSLRAVGWARSLPLGSSVKTARDWTRQHLAAIGWDRTAPDLVDSVVLAVSELVTNAHVHAHSDAQLILTWDEECLHVTAHDASSRVPEQRHPDDDALGGRGLLLIGALADDVRIRSCPCGKDVTACFGPPSPGRPE</sequence>
<dbReference type="EMBL" id="JBIBDZ010000015">
    <property type="protein sequence ID" value="MFF5923728.1"/>
    <property type="molecule type" value="Genomic_DNA"/>
</dbReference>
<gene>
    <name evidence="3" type="ORF">ACFY8C_36215</name>
</gene>
<dbReference type="Proteomes" id="UP001602370">
    <property type="component" value="Unassembled WGS sequence"/>
</dbReference>
<evidence type="ECO:0000259" key="2">
    <source>
        <dbReference type="Pfam" id="PF13581"/>
    </source>
</evidence>
<comment type="caution">
    <text evidence="3">The sequence shown here is derived from an EMBL/GenBank/DDBJ whole genome shotgun (WGS) entry which is preliminary data.</text>
</comment>
<name>A0ABW6Y1T8_9ACTN</name>
<accession>A0ABW6Y1T8</accession>
<evidence type="ECO:0000313" key="4">
    <source>
        <dbReference type="Proteomes" id="UP001602370"/>
    </source>
</evidence>
<keyword evidence="1" id="KW-0723">Serine/threonine-protein kinase</keyword>
<dbReference type="Gene3D" id="3.30.565.10">
    <property type="entry name" value="Histidine kinase-like ATPase, C-terminal domain"/>
    <property type="match status" value="1"/>
</dbReference>
<keyword evidence="3" id="KW-0547">Nucleotide-binding</keyword>
<keyword evidence="1" id="KW-0808">Transferase</keyword>
<protein>
    <submittedName>
        <fullName evidence="3">ATP-binding protein</fullName>
    </submittedName>
</protein>
<evidence type="ECO:0000313" key="3">
    <source>
        <dbReference type="EMBL" id="MFF5923728.1"/>
    </source>
</evidence>
<dbReference type="InterPro" id="IPR003594">
    <property type="entry name" value="HATPase_dom"/>
</dbReference>
<dbReference type="GO" id="GO:0005524">
    <property type="term" value="F:ATP binding"/>
    <property type="evidence" value="ECO:0007669"/>
    <property type="project" value="UniProtKB-KW"/>
</dbReference>
<feature type="domain" description="Histidine kinase/HSP90-like ATPase" evidence="2">
    <location>
        <begin position="21"/>
        <end position="130"/>
    </location>
</feature>